<evidence type="ECO:0000256" key="3">
    <source>
        <dbReference type="ARBA" id="ARBA00022691"/>
    </source>
</evidence>
<dbReference type="InterPro" id="IPR040758">
    <property type="entry name" value="PrmC_N"/>
</dbReference>
<feature type="binding site" evidence="4">
    <location>
        <position position="144"/>
    </location>
    <ligand>
        <name>S-adenosyl-L-methionine</name>
        <dbReference type="ChEBI" id="CHEBI:59789"/>
    </ligand>
</feature>
<feature type="binding site" evidence="4">
    <location>
        <position position="173"/>
    </location>
    <ligand>
        <name>S-adenosyl-L-methionine</name>
        <dbReference type="ChEBI" id="CHEBI:59789"/>
    </ligand>
</feature>
<dbReference type="HAMAP" id="MF_02126">
    <property type="entry name" value="RF_methyltr_PrmC"/>
    <property type="match status" value="1"/>
</dbReference>
<dbReference type="EC" id="2.1.1.297" evidence="4"/>
<dbReference type="RefSeq" id="WP_420243435.1">
    <property type="nucleotide sequence ID" value="NZ_BOPV01000001.1"/>
</dbReference>
<evidence type="ECO:0000256" key="2">
    <source>
        <dbReference type="ARBA" id="ARBA00022679"/>
    </source>
</evidence>
<evidence type="ECO:0000259" key="6">
    <source>
        <dbReference type="Pfam" id="PF17827"/>
    </source>
</evidence>
<feature type="domain" description="Release factor glutamine methyltransferase N-terminal" evidence="6">
    <location>
        <begin position="7"/>
        <end position="75"/>
    </location>
</feature>
<reference evidence="7" key="1">
    <citation type="submission" date="2021-02" db="EMBL/GenBank/DDBJ databases">
        <title>Genome sequence of Rhodospirillales sp. strain TMPK1 isolated from soil.</title>
        <authorList>
            <person name="Nakai R."/>
            <person name="Kusada H."/>
            <person name="Tamaki H."/>
        </authorList>
    </citation>
    <scope>NUCLEOTIDE SEQUENCE</scope>
    <source>
        <strain evidence="7">TMPK1</strain>
    </source>
</reference>
<dbReference type="InterPro" id="IPR002052">
    <property type="entry name" value="DNA_methylase_N6_adenine_CS"/>
</dbReference>
<keyword evidence="1 4" id="KW-0489">Methyltransferase</keyword>
<dbReference type="InterPro" id="IPR025714">
    <property type="entry name" value="Methyltranfer_dom"/>
</dbReference>
<gene>
    <name evidence="4 7" type="primary">prmC</name>
    <name evidence="7" type="ORF">TMPK1_25720</name>
</gene>
<feature type="binding site" evidence="4">
    <location>
        <position position="187"/>
    </location>
    <ligand>
        <name>S-adenosyl-L-methionine</name>
        <dbReference type="ChEBI" id="CHEBI:59789"/>
    </ligand>
</feature>
<keyword evidence="3 4" id="KW-0949">S-adenosyl-L-methionine</keyword>
<dbReference type="GO" id="GO:0102559">
    <property type="term" value="F:peptide chain release factor N(5)-glutamine methyltransferase activity"/>
    <property type="evidence" value="ECO:0007669"/>
    <property type="project" value="UniProtKB-EC"/>
</dbReference>
<dbReference type="PANTHER" id="PTHR18895:SF74">
    <property type="entry name" value="MTRF1L RELEASE FACTOR GLUTAMINE METHYLTRANSFERASE"/>
    <property type="match status" value="1"/>
</dbReference>
<dbReference type="NCBIfam" id="TIGR03534">
    <property type="entry name" value="RF_mod_PrmC"/>
    <property type="match status" value="1"/>
</dbReference>
<evidence type="ECO:0000313" key="7">
    <source>
        <dbReference type="EMBL" id="GIL40335.1"/>
    </source>
</evidence>
<proteinExistence type="inferred from homology"/>
<dbReference type="InterPro" id="IPR029063">
    <property type="entry name" value="SAM-dependent_MTases_sf"/>
</dbReference>
<dbReference type="Proteomes" id="UP000681075">
    <property type="component" value="Unassembled WGS sequence"/>
</dbReference>
<accession>A0A8S8XGS7</accession>
<comment type="catalytic activity">
    <reaction evidence="4">
        <text>L-glutaminyl-[peptide chain release factor] + S-adenosyl-L-methionine = N(5)-methyl-L-glutaminyl-[peptide chain release factor] + S-adenosyl-L-homocysteine + H(+)</text>
        <dbReference type="Rhea" id="RHEA:42896"/>
        <dbReference type="Rhea" id="RHEA-COMP:10271"/>
        <dbReference type="Rhea" id="RHEA-COMP:10272"/>
        <dbReference type="ChEBI" id="CHEBI:15378"/>
        <dbReference type="ChEBI" id="CHEBI:30011"/>
        <dbReference type="ChEBI" id="CHEBI:57856"/>
        <dbReference type="ChEBI" id="CHEBI:59789"/>
        <dbReference type="ChEBI" id="CHEBI:61891"/>
        <dbReference type="EC" id="2.1.1.297"/>
    </reaction>
</comment>
<dbReference type="EMBL" id="BOPV01000001">
    <property type="protein sequence ID" value="GIL40335.1"/>
    <property type="molecule type" value="Genomic_DNA"/>
</dbReference>
<evidence type="ECO:0000313" key="8">
    <source>
        <dbReference type="Proteomes" id="UP000681075"/>
    </source>
</evidence>
<dbReference type="Gene3D" id="3.40.50.150">
    <property type="entry name" value="Vaccinia Virus protein VP39"/>
    <property type="match status" value="1"/>
</dbReference>
<evidence type="ECO:0000259" key="5">
    <source>
        <dbReference type="Pfam" id="PF13847"/>
    </source>
</evidence>
<dbReference type="AlphaFoldDB" id="A0A8S8XGS7"/>
<dbReference type="PROSITE" id="PS00092">
    <property type="entry name" value="N6_MTASE"/>
    <property type="match status" value="1"/>
</dbReference>
<feature type="binding site" evidence="4">
    <location>
        <begin position="121"/>
        <end position="125"/>
    </location>
    <ligand>
        <name>S-adenosyl-L-methionine</name>
        <dbReference type="ChEBI" id="CHEBI:59789"/>
    </ligand>
</feature>
<keyword evidence="8" id="KW-1185">Reference proteome</keyword>
<comment type="similarity">
    <text evidence="4">Belongs to the protein N5-glutamine methyltransferase family. PrmC subfamily.</text>
</comment>
<keyword evidence="2 4" id="KW-0808">Transferase</keyword>
<feature type="domain" description="Methyltransferase" evidence="5">
    <location>
        <begin position="114"/>
        <end position="237"/>
    </location>
</feature>
<sequence length="281" mass="30423">MSQRQSLKDAVARLRAAGVETPVLDARLLVQHALGADWNQLYIGPDRDLTDDERSELGRLIDRRAAREPVSRILGNREFWSLNLLVGPDTLDPRPDTETIIDSALKLVPDRDLHVRVLDLGTGTGAILLALLTELPNATGLGIDRAPGAVATATENAQRLGLDGRTRFRNGDWGKGIDERFDLIVSNPPYIRRGDIAGLSPEVRDFDPVLALDGGPDGLDAYRELAPDLQRLLDPGGCAVLEVGQGQAPAVMRILEEVGLRSAGSARDLGGIERCVIAQRQ</sequence>
<feature type="binding site" evidence="4">
    <location>
        <begin position="187"/>
        <end position="190"/>
    </location>
    <ligand>
        <name>substrate</name>
    </ligand>
</feature>
<evidence type="ECO:0000256" key="4">
    <source>
        <dbReference type="HAMAP-Rule" id="MF_02126"/>
    </source>
</evidence>
<dbReference type="InterPro" id="IPR019874">
    <property type="entry name" value="RF_methyltr_PrmC"/>
</dbReference>
<organism evidence="7 8">
    <name type="scientific">Roseiterribacter gracilis</name>
    <dbReference type="NCBI Taxonomy" id="2812848"/>
    <lineage>
        <taxon>Bacteria</taxon>
        <taxon>Pseudomonadati</taxon>
        <taxon>Pseudomonadota</taxon>
        <taxon>Alphaproteobacteria</taxon>
        <taxon>Rhodospirillales</taxon>
        <taxon>Roseiterribacteraceae</taxon>
        <taxon>Roseiterribacter</taxon>
    </lineage>
</organism>
<dbReference type="GO" id="GO:0032259">
    <property type="term" value="P:methylation"/>
    <property type="evidence" value="ECO:0007669"/>
    <property type="project" value="UniProtKB-KW"/>
</dbReference>
<evidence type="ECO:0000256" key="1">
    <source>
        <dbReference type="ARBA" id="ARBA00022603"/>
    </source>
</evidence>
<dbReference type="NCBIfam" id="TIGR00536">
    <property type="entry name" value="hemK_fam"/>
    <property type="match status" value="1"/>
</dbReference>
<name>A0A8S8XGS7_9PROT</name>
<dbReference type="Pfam" id="PF17827">
    <property type="entry name" value="PrmC_N"/>
    <property type="match status" value="1"/>
</dbReference>
<dbReference type="InterPro" id="IPR050320">
    <property type="entry name" value="N5-glutamine_MTase"/>
</dbReference>
<dbReference type="InterPro" id="IPR004556">
    <property type="entry name" value="HemK-like"/>
</dbReference>
<comment type="caution">
    <text evidence="7">The sequence shown here is derived from an EMBL/GenBank/DDBJ whole genome shotgun (WGS) entry which is preliminary data.</text>
</comment>
<dbReference type="SUPFAM" id="SSF53335">
    <property type="entry name" value="S-adenosyl-L-methionine-dependent methyltransferases"/>
    <property type="match status" value="1"/>
</dbReference>
<dbReference type="CDD" id="cd02440">
    <property type="entry name" value="AdoMet_MTases"/>
    <property type="match status" value="1"/>
</dbReference>
<protein>
    <recommendedName>
        <fullName evidence="4">Release factor glutamine methyltransferase</fullName>
        <shortName evidence="4">RF MTase</shortName>
        <ecNumber evidence="4">2.1.1.297</ecNumber>
    </recommendedName>
    <alternativeName>
        <fullName evidence="4">N5-glutamine methyltransferase PrmC</fullName>
    </alternativeName>
    <alternativeName>
        <fullName evidence="4">Protein-(glutamine-N5) MTase PrmC</fullName>
    </alternativeName>
    <alternativeName>
        <fullName evidence="4">Protein-glutamine N-methyltransferase PrmC</fullName>
    </alternativeName>
</protein>
<dbReference type="PANTHER" id="PTHR18895">
    <property type="entry name" value="HEMK METHYLTRANSFERASE"/>
    <property type="match status" value="1"/>
</dbReference>
<dbReference type="Gene3D" id="1.10.8.10">
    <property type="entry name" value="DNA helicase RuvA subunit, C-terminal domain"/>
    <property type="match status" value="1"/>
</dbReference>
<dbReference type="GO" id="GO:0003676">
    <property type="term" value="F:nucleic acid binding"/>
    <property type="evidence" value="ECO:0007669"/>
    <property type="project" value="InterPro"/>
</dbReference>
<dbReference type="Pfam" id="PF13847">
    <property type="entry name" value="Methyltransf_31"/>
    <property type="match status" value="1"/>
</dbReference>
<comment type="function">
    <text evidence="4">Methylates the class 1 translation termination release factors RF1/PrfA and RF2/PrfB on the glutamine residue of the universally conserved GGQ motif.</text>
</comment>